<proteinExistence type="predicted"/>
<comment type="caution">
    <text evidence="1">The sequence shown here is derived from an EMBL/GenBank/DDBJ whole genome shotgun (WGS) entry which is preliminary data.</text>
</comment>
<sequence length="62" mass="7159">MPAAPNNCVERTRTSRAANFLRLTLAGDSERWTADRSTWLKQLQALIRKLFWQEILLQGTDV</sequence>
<protein>
    <submittedName>
        <fullName evidence="1">Uncharacterized protein</fullName>
    </submittedName>
</protein>
<gene>
    <name evidence="1" type="ORF">S01H1_52880</name>
</gene>
<dbReference type="EMBL" id="BARS01034204">
    <property type="protein sequence ID" value="GAG19623.1"/>
    <property type="molecule type" value="Genomic_DNA"/>
</dbReference>
<reference evidence="1" key="1">
    <citation type="journal article" date="2014" name="Front. Microbiol.">
        <title>High frequency of phylogenetically diverse reductive dehalogenase-homologous genes in deep subseafloor sedimentary metagenomes.</title>
        <authorList>
            <person name="Kawai M."/>
            <person name="Futagami T."/>
            <person name="Toyoda A."/>
            <person name="Takaki Y."/>
            <person name="Nishi S."/>
            <person name="Hori S."/>
            <person name="Arai W."/>
            <person name="Tsubouchi T."/>
            <person name="Morono Y."/>
            <person name="Uchiyama I."/>
            <person name="Ito T."/>
            <person name="Fujiyama A."/>
            <person name="Inagaki F."/>
            <person name="Takami H."/>
        </authorList>
    </citation>
    <scope>NUCLEOTIDE SEQUENCE</scope>
    <source>
        <strain evidence="1">Expedition CK06-06</strain>
    </source>
</reference>
<organism evidence="1">
    <name type="scientific">marine sediment metagenome</name>
    <dbReference type="NCBI Taxonomy" id="412755"/>
    <lineage>
        <taxon>unclassified sequences</taxon>
        <taxon>metagenomes</taxon>
        <taxon>ecological metagenomes</taxon>
    </lineage>
</organism>
<accession>X0W4U5</accession>
<name>X0W4U5_9ZZZZ</name>
<evidence type="ECO:0000313" key="1">
    <source>
        <dbReference type="EMBL" id="GAG19623.1"/>
    </source>
</evidence>
<dbReference type="AlphaFoldDB" id="X0W4U5"/>